<evidence type="ECO:0000256" key="1">
    <source>
        <dbReference type="SAM" id="SignalP"/>
    </source>
</evidence>
<organism evidence="2 3">
    <name type="scientific">Gracilimonas sediminicola</name>
    <dbReference type="NCBI Taxonomy" id="2952158"/>
    <lineage>
        <taxon>Bacteria</taxon>
        <taxon>Pseudomonadati</taxon>
        <taxon>Balneolota</taxon>
        <taxon>Balneolia</taxon>
        <taxon>Balneolales</taxon>
        <taxon>Balneolaceae</taxon>
        <taxon>Gracilimonas</taxon>
    </lineage>
</organism>
<sequence length="223" mass="25234">MYKIIAISFFSSVLLFSTPGIIQAQDNTPTGYYASVHGAYDVMANNNLGLIADGFFTFHLQGTVLTGIDVGKYKGKDNYHISIYRGFMHPYYNINGPDKEPADKAVEIQKLYSLGLTYRKQATRVKKTKRIKVNVGGRVTVKVDRYSGIQARQNADDSWQRPTYTFDDFKMLTPGLEVAPYLEVGKQTPGEKGLFLNWEYLYFRVGYQHVALGVQKVSIVLKF</sequence>
<keyword evidence="3" id="KW-1185">Reference proteome</keyword>
<gene>
    <name evidence="2" type="ORF">NM125_11755</name>
</gene>
<feature type="chain" id="PRO_5040926228" description="Outer membrane protein beta-barrel domain-containing protein" evidence="1">
    <location>
        <begin position="25"/>
        <end position="223"/>
    </location>
</feature>
<reference evidence="2" key="1">
    <citation type="submission" date="2022-06" db="EMBL/GenBank/DDBJ databases">
        <title>Gracilimonas sp. CAU 1638 isolated from sea sediment.</title>
        <authorList>
            <person name="Kim W."/>
        </authorList>
    </citation>
    <scope>NUCLEOTIDE SEQUENCE</scope>
    <source>
        <strain evidence="2">CAU 1638</strain>
    </source>
</reference>
<evidence type="ECO:0000313" key="3">
    <source>
        <dbReference type="Proteomes" id="UP001139125"/>
    </source>
</evidence>
<proteinExistence type="predicted"/>
<evidence type="ECO:0008006" key="4">
    <source>
        <dbReference type="Google" id="ProtNLM"/>
    </source>
</evidence>
<dbReference type="Proteomes" id="UP001139125">
    <property type="component" value="Unassembled WGS sequence"/>
</dbReference>
<keyword evidence="1" id="KW-0732">Signal</keyword>
<dbReference type="AlphaFoldDB" id="A0A9X2L4J1"/>
<accession>A0A9X2L4J1</accession>
<protein>
    <recommendedName>
        <fullName evidence="4">Outer membrane protein beta-barrel domain-containing protein</fullName>
    </recommendedName>
</protein>
<dbReference type="RefSeq" id="WP_255135130.1">
    <property type="nucleotide sequence ID" value="NZ_JANDBC010000002.1"/>
</dbReference>
<dbReference type="EMBL" id="JANDBC010000002">
    <property type="protein sequence ID" value="MCP9292251.1"/>
    <property type="molecule type" value="Genomic_DNA"/>
</dbReference>
<feature type="signal peptide" evidence="1">
    <location>
        <begin position="1"/>
        <end position="24"/>
    </location>
</feature>
<evidence type="ECO:0000313" key="2">
    <source>
        <dbReference type="EMBL" id="MCP9292251.1"/>
    </source>
</evidence>
<comment type="caution">
    <text evidence="2">The sequence shown here is derived from an EMBL/GenBank/DDBJ whole genome shotgun (WGS) entry which is preliminary data.</text>
</comment>
<name>A0A9X2L4J1_9BACT</name>